<organism evidence="2 3">
    <name type="scientific">Aspergillus sydowii CBS 593.65</name>
    <dbReference type="NCBI Taxonomy" id="1036612"/>
    <lineage>
        <taxon>Eukaryota</taxon>
        <taxon>Fungi</taxon>
        <taxon>Dikarya</taxon>
        <taxon>Ascomycota</taxon>
        <taxon>Pezizomycotina</taxon>
        <taxon>Eurotiomycetes</taxon>
        <taxon>Eurotiomycetidae</taxon>
        <taxon>Eurotiales</taxon>
        <taxon>Aspergillaceae</taxon>
        <taxon>Aspergillus</taxon>
        <taxon>Aspergillus subgen. Nidulantes</taxon>
    </lineage>
</organism>
<feature type="chain" id="PRO_5009887604" evidence="1">
    <location>
        <begin position="21"/>
        <end position="120"/>
    </location>
</feature>
<name>A0A1L9T4H4_9EURO</name>
<gene>
    <name evidence="2" type="ORF">ASPSYDRAFT_94060</name>
</gene>
<protein>
    <submittedName>
        <fullName evidence="2">Uncharacterized protein</fullName>
    </submittedName>
</protein>
<dbReference type="OrthoDB" id="5316007at2759"/>
<dbReference type="STRING" id="1036612.A0A1L9T4H4"/>
<dbReference type="RefSeq" id="XP_040698114.1">
    <property type="nucleotide sequence ID" value="XM_040852929.1"/>
</dbReference>
<sequence length="120" mass="12864">MYTSIPFIAALVATTAAVQCTSPPPPDPVNLSEDWDVQWTHVNTDPSQLCVYLSNFQLAPNPHVIRVAGPINTNSDGTTVAGGCPPGIVDSPYRIRLSQCGAPNTIYSECNQMEVTCDDN</sequence>
<dbReference type="EMBL" id="KV878595">
    <property type="protein sequence ID" value="OJJ54308.1"/>
    <property type="molecule type" value="Genomic_DNA"/>
</dbReference>
<dbReference type="VEuPathDB" id="FungiDB:ASPSYDRAFT_94060"/>
<dbReference type="Proteomes" id="UP000184356">
    <property type="component" value="Unassembled WGS sequence"/>
</dbReference>
<keyword evidence="3" id="KW-1185">Reference proteome</keyword>
<reference evidence="3" key="1">
    <citation type="journal article" date="2017" name="Genome Biol.">
        <title>Comparative genomics reveals high biological diversity and specific adaptations in the industrially and medically important fungal genus Aspergillus.</title>
        <authorList>
            <person name="de Vries R.P."/>
            <person name="Riley R."/>
            <person name="Wiebenga A."/>
            <person name="Aguilar-Osorio G."/>
            <person name="Amillis S."/>
            <person name="Uchima C.A."/>
            <person name="Anderluh G."/>
            <person name="Asadollahi M."/>
            <person name="Askin M."/>
            <person name="Barry K."/>
            <person name="Battaglia E."/>
            <person name="Bayram O."/>
            <person name="Benocci T."/>
            <person name="Braus-Stromeyer S.A."/>
            <person name="Caldana C."/>
            <person name="Canovas D."/>
            <person name="Cerqueira G.C."/>
            <person name="Chen F."/>
            <person name="Chen W."/>
            <person name="Choi C."/>
            <person name="Clum A."/>
            <person name="Dos Santos R.A."/>
            <person name="Damasio A.R."/>
            <person name="Diallinas G."/>
            <person name="Emri T."/>
            <person name="Fekete E."/>
            <person name="Flipphi M."/>
            <person name="Freyberg S."/>
            <person name="Gallo A."/>
            <person name="Gournas C."/>
            <person name="Habgood R."/>
            <person name="Hainaut M."/>
            <person name="Harispe M.L."/>
            <person name="Henrissat B."/>
            <person name="Hilden K.S."/>
            <person name="Hope R."/>
            <person name="Hossain A."/>
            <person name="Karabika E."/>
            <person name="Karaffa L."/>
            <person name="Karanyi Z."/>
            <person name="Krasevec N."/>
            <person name="Kuo A."/>
            <person name="Kusch H."/>
            <person name="LaButti K."/>
            <person name="Lagendijk E.L."/>
            <person name="Lapidus A."/>
            <person name="Levasseur A."/>
            <person name="Lindquist E."/>
            <person name="Lipzen A."/>
            <person name="Logrieco A.F."/>
            <person name="MacCabe A."/>
            <person name="Maekelae M.R."/>
            <person name="Malavazi I."/>
            <person name="Melin P."/>
            <person name="Meyer V."/>
            <person name="Mielnichuk N."/>
            <person name="Miskei M."/>
            <person name="Molnar A.P."/>
            <person name="Mule G."/>
            <person name="Ngan C.Y."/>
            <person name="Orejas M."/>
            <person name="Orosz E."/>
            <person name="Ouedraogo J.P."/>
            <person name="Overkamp K.M."/>
            <person name="Park H.-S."/>
            <person name="Perrone G."/>
            <person name="Piumi F."/>
            <person name="Punt P.J."/>
            <person name="Ram A.F."/>
            <person name="Ramon A."/>
            <person name="Rauscher S."/>
            <person name="Record E."/>
            <person name="Riano-Pachon D.M."/>
            <person name="Robert V."/>
            <person name="Roehrig J."/>
            <person name="Ruller R."/>
            <person name="Salamov A."/>
            <person name="Salih N.S."/>
            <person name="Samson R.A."/>
            <person name="Sandor E."/>
            <person name="Sanguinetti M."/>
            <person name="Schuetze T."/>
            <person name="Sepcic K."/>
            <person name="Shelest E."/>
            <person name="Sherlock G."/>
            <person name="Sophianopoulou V."/>
            <person name="Squina F.M."/>
            <person name="Sun H."/>
            <person name="Susca A."/>
            <person name="Todd R.B."/>
            <person name="Tsang A."/>
            <person name="Unkles S.E."/>
            <person name="van de Wiele N."/>
            <person name="van Rossen-Uffink D."/>
            <person name="Oliveira J.V."/>
            <person name="Vesth T.C."/>
            <person name="Visser J."/>
            <person name="Yu J.-H."/>
            <person name="Zhou M."/>
            <person name="Andersen M.R."/>
            <person name="Archer D.B."/>
            <person name="Baker S.E."/>
            <person name="Benoit I."/>
            <person name="Brakhage A.A."/>
            <person name="Braus G.H."/>
            <person name="Fischer R."/>
            <person name="Frisvad J.C."/>
            <person name="Goldman G.H."/>
            <person name="Houbraken J."/>
            <person name="Oakley B."/>
            <person name="Pocsi I."/>
            <person name="Scazzocchio C."/>
            <person name="Seiboth B."/>
            <person name="vanKuyk P.A."/>
            <person name="Wortman J."/>
            <person name="Dyer P.S."/>
            <person name="Grigoriev I.V."/>
        </authorList>
    </citation>
    <scope>NUCLEOTIDE SEQUENCE [LARGE SCALE GENOMIC DNA]</scope>
    <source>
        <strain evidence="3">CBS 593.65</strain>
    </source>
</reference>
<evidence type="ECO:0000256" key="1">
    <source>
        <dbReference type="SAM" id="SignalP"/>
    </source>
</evidence>
<keyword evidence="1" id="KW-0732">Signal</keyword>
<evidence type="ECO:0000313" key="3">
    <source>
        <dbReference type="Proteomes" id="UP000184356"/>
    </source>
</evidence>
<dbReference type="GeneID" id="63769002"/>
<accession>A0A1L9T4H4</accession>
<proteinExistence type="predicted"/>
<evidence type="ECO:0000313" key="2">
    <source>
        <dbReference type="EMBL" id="OJJ54308.1"/>
    </source>
</evidence>
<dbReference type="AlphaFoldDB" id="A0A1L9T4H4"/>
<feature type="signal peptide" evidence="1">
    <location>
        <begin position="1"/>
        <end position="20"/>
    </location>
</feature>